<dbReference type="EMBL" id="PQIB02000016">
    <property type="protein sequence ID" value="RLM61392.1"/>
    <property type="molecule type" value="Genomic_DNA"/>
</dbReference>
<feature type="compositionally biased region" description="Acidic residues" evidence="1">
    <location>
        <begin position="63"/>
        <end position="73"/>
    </location>
</feature>
<accession>A0A3L6PRS9</accession>
<dbReference type="PANTHER" id="PTHR33170:SF40">
    <property type="entry name" value="OS04G0557100 PROTEIN"/>
    <property type="match status" value="1"/>
</dbReference>
<sequence length="157" mass="17944">MEMSRNNDFGRIFIAVLNPSLIPAHFDVVIGDHYFELKFEVEKLRVDEHGEEVEVDWSRDADGEGEEDEEGEDLGSKQIDHDFEREPKRTKISAHSEKVNDRNDSSHKKPPIDAPALNQSAFKDLVQGMTEEEFMAFLRKKAEEILDVSVNTVLDGQ</sequence>
<dbReference type="STRING" id="4540.A0A3L6PRS9"/>
<organism evidence="2 3">
    <name type="scientific">Panicum miliaceum</name>
    <name type="common">Proso millet</name>
    <name type="synonym">Broomcorn millet</name>
    <dbReference type="NCBI Taxonomy" id="4540"/>
    <lineage>
        <taxon>Eukaryota</taxon>
        <taxon>Viridiplantae</taxon>
        <taxon>Streptophyta</taxon>
        <taxon>Embryophyta</taxon>
        <taxon>Tracheophyta</taxon>
        <taxon>Spermatophyta</taxon>
        <taxon>Magnoliopsida</taxon>
        <taxon>Liliopsida</taxon>
        <taxon>Poales</taxon>
        <taxon>Poaceae</taxon>
        <taxon>PACMAD clade</taxon>
        <taxon>Panicoideae</taxon>
        <taxon>Panicodae</taxon>
        <taxon>Paniceae</taxon>
        <taxon>Panicinae</taxon>
        <taxon>Panicum</taxon>
        <taxon>Panicum sect. Panicum</taxon>
    </lineage>
</organism>
<proteinExistence type="predicted"/>
<protein>
    <submittedName>
        <fullName evidence="2">Uncharacterized protein</fullName>
    </submittedName>
</protein>
<feature type="region of interest" description="Disordered" evidence="1">
    <location>
        <begin position="50"/>
        <end position="116"/>
    </location>
</feature>
<comment type="caution">
    <text evidence="2">The sequence shown here is derived from an EMBL/GenBank/DDBJ whole genome shotgun (WGS) entry which is preliminary data.</text>
</comment>
<evidence type="ECO:0000256" key="1">
    <source>
        <dbReference type="SAM" id="MobiDB-lite"/>
    </source>
</evidence>
<feature type="compositionally biased region" description="Basic and acidic residues" evidence="1">
    <location>
        <begin position="74"/>
        <end position="111"/>
    </location>
</feature>
<reference evidence="3" key="1">
    <citation type="journal article" date="2019" name="Nat. Commun.">
        <title>The genome of broomcorn millet.</title>
        <authorList>
            <person name="Zou C."/>
            <person name="Miki D."/>
            <person name="Li D."/>
            <person name="Tang Q."/>
            <person name="Xiao L."/>
            <person name="Rajput S."/>
            <person name="Deng P."/>
            <person name="Jia W."/>
            <person name="Huang R."/>
            <person name="Zhang M."/>
            <person name="Sun Y."/>
            <person name="Hu J."/>
            <person name="Fu X."/>
            <person name="Schnable P.S."/>
            <person name="Li F."/>
            <person name="Zhang H."/>
            <person name="Feng B."/>
            <person name="Zhu X."/>
            <person name="Liu R."/>
            <person name="Schnable J.C."/>
            <person name="Zhu J.-K."/>
            <person name="Zhang H."/>
        </authorList>
    </citation>
    <scope>NUCLEOTIDE SEQUENCE [LARGE SCALE GENOMIC DNA]</scope>
</reference>
<name>A0A3L6PRS9_PANMI</name>
<evidence type="ECO:0000313" key="3">
    <source>
        <dbReference type="Proteomes" id="UP000275267"/>
    </source>
</evidence>
<dbReference type="OrthoDB" id="693261at2759"/>
<keyword evidence="3" id="KW-1185">Reference proteome</keyword>
<evidence type="ECO:0000313" key="2">
    <source>
        <dbReference type="EMBL" id="RLM61392.1"/>
    </source>
</evidence>
<dbReference type="Proteomes" id="UP000275267">
    <property type="component" value="Unassembled WGS sequence"/>
</dbReference>
<dbReference type="AlphaFoldDB" id="A0A3L6PRS9"/>
<gene>
    <name evidence="2" type="ORF">C2845_PM14G08030</name>
</gene>
<dbReference type="PANTHER" id="PTHR33170">
    <property type="entry name" value="DUF4283 DOMAIN-CONTAINING PROTEIN-RELATED"/>
    <property type="match status" value="1"/>
</dbReference>